<gene>
    <name evidence="1" type="ORF">RF11_05790</name>
</gene>
<dbReference type="EMBL" id="JWZT01005379">
    <property type="protein sequence ID" value="KII61073.1"/>
    <property type="molecule type" value="Genomic_DNA"/>
</dbReference>
<evidence type="ECO:0000313" key="1">
    <source>
        <dbReference type="EMBL" id="KII61073.1"/>
    </source>
</evidence>
<dbReference type="OrthoDB" id="1101576at2759"/>
<dbReference type="AlphaFoldDB" id="A0A0C2I7B5"/>
<comment type="caution">
    <text evidence="1">The sequence shown here is derived from an EMBL/GenBank/DDBJ whole genome shotgun (WGS) entry which is preliminary data.</text>
</comment>
<organism evidence="1 2">
    <name type="scientific">Thelohanellus kitauei</name>
    <name type="common">Myxosporean</name>
    <dbReference type="NCBI Taxonomy" id="669202"/>
    <lineage>
        <taxon>Eukaryota</taxon>
        <taxon>Metazoa</taxon>
        <taxon>Cnidaria</taxon>
        <taxon>Myxozoa</taxon>
        <taxon>Myxosporea</taxon>
        <taxon>Bivalvulida</taxon>
        <taxon>Platysporina</taxon>
        <taxon>Myxobolidae</taxon>
        <taxon>Thelohanellus</taxon>
    </lineage>
</organism>
<proteinExistence type="predicted"/>
<protein>
    <submittedName>
        <fullName evidence="1">Uncharacterized protein</fullName>
    </submittedName>
</protein>
<accession>A0A0C2I7B5</accession>
<name>A0A0C2I7B5_THEKT</name>
<evidence type="ECO:0000313" key="2">
    <source>
        <dbReference type="Proteomes" id="UP000031668"/>
    </source>
</evidence>
<sequence>MANFFIDGTFRLVPDEFKQYIIMVYGPVGYNIKCGRALLTGKGEKVADGATQTRLNVCVTDDNPNIVEVEATYSVSFRIDRVMRPHTMADELLLQAAKDIIRVMIVEEYIWYTGKNLTSADINVHMKEEIKSSILPILSIKLDESTDVANGTQLLVYARYIHYSVLKINYSSVNEGTGEYFRQQDVNANPRLPELTGFLKRYINFNQQMCFARIKRYHGSVENLLKLDEKREYAVENELGVPQYCCLKNCKKMI</sequence>
<dbReference type="Proteomes" id="UP000031668">
    <property type="component" value="Unassembled WGS sequence"/>
</dbReference>
<dbReference type="PANTHER" id="PTHR45913">
    <property type="entry name" value="EPM2A-INTERACTING PROTEIN 1"/>
    <property type="match status" value="1"/>
</dbReference>
<keyword evidence="2" id="KW-1185">Reference proteome</keyword>
<reference evidence="1 2" key="1">
    <citation type="journal article" date="2014" name="Genome Biol. Evol.">
        <title>The genome of the myxosporean Thelohanellus kitauei shows adaptations to nutrient acquisition within its fish host.</title>
        <authorList>
            <person name="Yang Y."/>
            <person name="Xiong J."/>
            <person name="Zhou Z."/>
            <person name="Huo F."/>
            <person name="Miao W."/>
            <person name="Ran C."/>
            <person name="Liu Y."/>
            <person name="Zhang J."/>
            <person name="Feng J."/>
            <person name="Wang M."/>
            <person name="Wang M."/>
            <person name="Wang L."/>
            <person name="Yao B."/>
        </authorList>
    </citation>
    <scope>NUCLEOTIDE SEQUENCE [LARGE SCALE GENOMIC DNA]</scope>
    <source>
        <strain evidence="1">Wuqing</strain>
    </source>
</reference>
<dbReference type="PANTHER" id="PTHR45913:SF22">
    <property type="entry name" value="SCAN BOX DOMAIN-CONTAINING PROTEIN"/>
    <property type="match status" value="1"/>
</dbReference>